<sequence>MNEPCTIAEWIKIGSVIAGRLNHSKGSGIKTQPAKRPSPPVKKTPASTAADPSPPTTETVSKRRRRLGLCLYCGQPGHMAATCPKKPKPAGRAPPNKSTAKPARRSAPPKSAQGTSKALAAEELNFPEDEENPTGIGLSTAVPETMVPPKDKTLLTDMCPKPLLLTNVYLPPTTTDHELTSQWNQFTNHTSTIEEEYLYTFCLMLGDFSGQR</sequence>
<comment type="caution">
    <text evidence="1">The sequence shown here is derived from an EMBL/GenBank/DDBJ whole genome shotgun (WGS) entry which is preliminary data.</text>
</comment>
<proteinExistence type="predicted"/>
<name>A0ACB8FUJ3_9SAUR</name>
<gene>
    <name evidence="1" type="ORF">K3G42_001328</name>
</gene>
<protein>
    <submittedName>
        <fullName evidence="1">Uncharacterized protein</fullName>
    </submittedName>
</protein>
<evidence type="ECO:0000313" key="2">
    <source>
        <dbReference type="Proteomes" id="UP000827872"/>
    </source>
</evidence>
<accession>A0ACB8FUJ3</accession>
<keyword evidence="2" id="KW-1185">Reference proteome</keyword>
<dbReference type="Proteomes" id="UP000827872">
    <property type="component" value="Linkage Group LG11"/>
</dbReference>
<organism evidence="1 2">
    <name type="scientific">Sphaerodactylus townsendi</name>
    <dbReference type="NCBI Taxonomy" id="933632"/>
    <lineage>
        <taxon>Eukaryota</taxon>
        <taxon>Metazoa</taxon>
        <taxon>Chordata</taxon>
        <taxon>Craniata</taxon>
        <taxon>Vertebrata</taxon>
        <taxon>Euteleostomi</taxon>
        <taxon>Lepidosauria</taxon>
        <taxon>Squamata</taxon>
        <taxon>Bifurcata</taxon>
        <taxon>Gekkota</taxon>
        <taxon>Sphaerodactylidae</taxon>
        <taxon>Sphaerodactylus</taxon>
    </lineage>
</organism>
<dbReference type="EMBL" id="CM037624">
    <property type="protein sequence ID" value="KAH8010292.1"/>
    <property type="molecule type" value="Genomic_DNA"/>
</dbReference>
<evidence type="ECO:0000313" key="1">
    <source>
        <dbReference type="EMBL" id="KAH8010292.1"/>
    </source>
</evidence>
<reference evidence="1" key="1">
    <citation type="submission" date="2021-08" db="EMBL/GenBank/DDBJ databases">
        <title>The first chromosome-level gecko genome reveals the dynamic sex chromosomes of Neotropical dwarf geckos (Sphaerodactylidae: Sphaerodactylus).</title>
        <authorList>
            <person name="Pinto B.J."/>
            <person name="Keating S.E."/>
            <person name="Gamble T."/>
        </authorList>
    </citation>
    <scope>NUCLEOTIDE SEQUENCE</scope>
    <source>
        <strain evidence="1">TG3544</strain>
    </source>
</reference>